<organism evidence="1 2">
    <name type="scientific">Mucilaginibacter agri</name>
    <dbReference type="NCBI Taxonomy" id="2695265"/>
    <lineage>
        <taxon>Bacteria</taxon>
        <taxon>Pseudomonadati</taxon>
        <taxon>Bacteroidota</taxon>
        <taxon>Sphingobacteriia</taxon>
        <taxon>Sphingobacteriales</taxon>
        <taxon>Sphingobacteriaceae</taxon>
        <taxon>Mucilaginibacter</taxon>
    </lineage>
</organism>
<accession>A0A965ZJ77</accession>
<gene>
    <name evidence="1" type="ORF">GSY63_22270</name>
</gene>
<dbReference type="RefSeq" id="WP_166588066.1">
    <property type="nucleotide sequence ID" value="NZ_WWEO01000045.1"/>
</dbReference>
<dbReference type="Proteomes" id="UP000638732">
    <property type="component" value="Unassembled WGS sequence"/>
</dbReference>
<dbReference type="AlphaFoldDB" id="A0A965ZJ77"/>
<name>A0A965ZJ77_9SPHI</name>
<evidence type="ECO:0000313" key="1">
    <source>
        <dbReference type="EMBL" id="NCD72105.1"/>
    </source>
</evidence>
<comment type="caution">
    <text evidence="1">The sequence shown here is derived from an EMBL/GenBank/DDBJ whole genome shotgun (WGS) entry which is preliminary data.</text>
</comment>
<protein>
    <submittedName>
        <fullName evidence="1">Uncharacterized protein</fullName>
    </submittedName>
</protein>
<dbReference type="EMBL" id="WWEO01000045">
    <property type="protein sequence ID" value="NCD72105.1"/>
    <property type="molecule type" value="Genomic_DNA"/>
</dbReference>
<reference evidence="1" key="1">
    <citation type="submission" date="2020-01" db="EMBL/GenBank/DDBJ databases">
        <authorList>
            <person name="Seo Y.L."/>
        </authorList>
    </citation>
    <scope>NUCLEOTIDE SEQUENCE</scope>
    <source>
        <strain evidence="1">R11</strain>
    </source>
</reference>
<proteinExistence type="predicted"/>
<evidence type="ECO:0000313" key="2">
    <source>
        <dbReference type="Proteomes" id="UP000638732"/>
    </source>
</evidence>
<sequence>MDKFLVTVAQDEDVYHFEVQEYLHHEHDDKCKFEIYNEGRLVAGLEPDKQEYLKICKNPGKVDEGVLHLIIEQLEAYNL</sequence>
<reference evidence="1" key="2">
    <citation type="submission" date="2020-10" db="EMBL/GenBank/DDBJ databases">
        <title>Mucilaginibacter sp. nov., isolated from soil.</title>
        <authorList>
            <person name="Jeon C.O."/>
        </authorList>
    </citation>
    <scope>NUCLEOTIDE SEQUENCE</scope>
    <source>
        <strain evidence="1">R11</strain>
    </source>
</reference>
<keyword evidence="2" id="KW-1185">Reference proteome</keyword>